<dbReference type="Proteomes" id="UP000023152">
    <property type="component" value="Unassembled WGS sequence"/>
</dbReference>
<keyword evidence="2" id="KW-1185">Reference proteome</keyword>
<gene>
    <name evidence="1" type="ORF">RFI_24075</name>
</gene>
<reference evidence="1 2" key="1">
    <citation type="journal article" date="2013" name="Curr. Biol.">
        <title>The Genome of the Foraminiferan Reticulomyxa filosa.</title>
        <authorList>
            <person name="Glockner G."/>
            <person name="Hulsmann N."/>
            <person name="Schleicher M."/>
            <person name="Noegel A.A."/>
            <person name="Eichinger L."/>
            <person name="Gallinger C."/>
            <person name="Pawlowski J."/>
            <person name="Sierra R."/>
            <person name="Euteneuer U."/>
            <person name="Pillet L."/>
            <person name="Moustafa A."/>
            <person name="Platzer M."/>
            <person name="Groth M."/>
            <person name="Szafranski K."/>
            <person name="Schliwa M."/>
        </authorList>
    </citation>
    <scope>NUCLEOTIDE SEQUENCE [LARGE SCALE GENOMIC DNA]</scope>
</reference>
<sequence length="139" mass="16702">MTKGNCVYKHRDEIDFANRKENEHVNYEDEKTFVRNKRLDYRHQCGQTHVSGIEMEGRDLSKKIILFSFFIDGFVQYKKNLQKKGCICKQKEFLNQITVMSSFCFDSHDMIAFIFHLFQWNTIKKTLQARTKKTTERFL</sequence>
<evidence type="ECO:0000313" key="1">
    <source>
        <dbReference type="EMBL" id="ETO13300.1"/>
    </source>
</evidence>
<accession>X6MJR1</accession>
<organism evidence="1 2">
    <name type="scientific">Reticulomyxa filosa</name>
    <dbReference type="NCBI Taxonomy" id="46433"/>
    <lineage>
        <taxon>Eukaryota</taxon>
        <taxon>Sar</taxon>
        <taxon>Rhizaria</taxon>
        <taxon>Retaria</taxon>
        <taxon>Foraminifera</taxon>
        <taxon>Monothalamids</taxon>
        <taxon>Reticulomyxidae</taxon>
        <taxon>Reticulomyxa</taxon>
    </lineage>
</organism>
<proteinExistence type="predicted"/>
<protein>
    <submittedName>
        <fullName evidence="1">Uncharacterized protein</fullName>
    </submittedName>
</protein>
<name>X6MJR1_RETFI</name>
<evidence type="ECO:0000313" key="2">
    <source>
        <dbReference type="Proteomes" id="UP000023152"/>
    </source>
</evidence>
<dbReference type="AlphaFoldDB" id="X6MJR1"/>
<dbReference type="EMBL" id="ASPP01020687">
    <property type="protein sequence ID" value="ETO13300.1"/>
    <property type="molecule type" value="Genomic_DNA"/>
</dbReference>
<comment type="caution">
    <text evidence="1">The sequence shown here is derived from an EMBL/GenBank/DDBJ whole genome shotgun (WGS) entry which is preliminary data.</text>
</comment>